<dbReference type="AlphaFoldDB" id="A0A645H4N2"/>
<reference evidence="1" key="1">
    <citation type="submission" date="2019-08" db="EMBL/GenBank/DDBJ databases">
        <authorList>
            <person name="Kucharzyk K."/>
            <person name="Murdoch R.W."/>
            <person name="Higgins S."/>
            <person name="Loffler F."/>
        </authorList>
    </citation>
    <scope>NUCLEOTIDE SEQUENCE</scope>
</reference>
<gene>
    <name evidence="1" type="ORF">SDC9_178778</name>
</gene>
<organism evidence="1">
    <name type="scientific">bioreactor metagenome</name>
    <dbReference type="NCBI Taxonomy" id="1076179"/>
    <lineage>
        <taxon>unclassified sequences</taxon>
        <taxon>metagenomes</taxon>
        <taxon>ecological metagenomes</taxon>
    </lineage>
</organism>
<dbReference type="EMBL" id="VSSQ01082786">
    <property type="protein sequence ID" value="MPN31304.1"/>
    <property type="molecule type" value="Genomic_DNA"/>
</dbReference>
<sequence>MKLDLYNYYKYHIFLLEIKVVINDINTAKIVVKYNDSLFIFSLNK</sequence>
<name>A0A645H4N2_9ZZZZ</name>
<evidence type="ECO:0000313" key="1">
    <source>
        <dbReference type="EMBL" id="MPN31304.1"/>
    </source>
</evidence>
<comment type="caution">
    <text evidence="1">The sequence shown here is derived from an EMBL/GenBank/DDBJ whole genome shotgun (WGS) entry which is preliminary data.</text>
</comment>
<accession>A0A645H4N2</accession>
<proteinExistence type="predicted"/>
<protein>
    <submittedName>
        <fullName evidence="1">Uncharacterized protein</fullName>
    </submittedName>
</protein>